<evidence type="ECO:0000256" key="4">
    <source>
        <dbReference type="ARBA" id="ARBA00022694"/>
    </source>
</evidence>
<dbReference type="GO" id="GO:0030488">
    <property type="term" value="P:tRNA methylation"/>
    <property type="evidence" value="ECO:0007669"/>
    <property type="project" value="TreeGrafter"/>
</dbReference>
<dbReference type="GeneID" id="25335564"/>
<keyword evidence="2" id="KW-0963">Cytoplasm</keyword>
<feature type="region of interest" description="Disordered" evidence="8">
    <location>
        <begin position="261"/>
        <end position="298"/>
    </location>
</feature>
<feature type="compositionally biased region" description="Low complexity" evidence="8">
    <location>
        <begin position="261"/>
        <end position="271"/>
    </location>
</feature>
<feature type="repeat" description="WD" evidence="7">
    <location>
        <begin position="772"/>
        <end position="803"/>
    </location>
</feature>
<evidence type="ECO:0000313" key="10">
    <source>
        <dbReference type="Proteomes" id="UP000030763"/>
    </source>
</evidence>
<evidence type="ECO:0000256" key="2">
    <source>
        <dbReference type="ARBA" id="ARBA00022490"/>
    </source>
</evidence>
<dbReference type="OrthoDB" id="348564at2759"/>
<feature type="repeat" description="WD" evidence="7">
    <location>
        <begin position="972"/>
        <end position="988"/>
    </location>
</feature>
<dbReference type="InterPro" id="IPR027417">
    <property type="entry name" value="P-loop_NTPase"/>
</dbReference>
<evidence type="ECO:0000256" key="7">
    <source>
        <dbReference type="PROSITE-ProRule" id="PRU00221"/>
    </source>
</evidence>
<dbReference type="SMART" id="SM00173">
    <property type="entry name" value="RAS"/>
    <property type="match status" value="1"/>
</dbReference>
<dbReference type="GO" id="GO:0005525">
    <property type="term" value="F:GTP binding"/>
    <property type="evidence" value="ECO:0007669"/>
    <property type="project" value="InterPro"/>
</dbReference>
<dbReference type="PROSITE" id="PS51421">
    <property type="entry name" value="RAS"/>
    <property type="match status" value="1"/>
</dbReference>
<dbReference type="InterPro" id="IPR001806">
    <property type="entry name" value="Small_GTPase"/>
</dbReference>
<evidence type="ECO:0000256" key="5">
    <source>
        <dbReference type="ARBA" id="ARBA00022737"/>
    </source>
</evidence>
<dbReference type="SMART" id="SM00175">
    <property type="entry name" value="RAB"/>
    <property type="match status" value="1"/>
</dbReference>
<dbReference type="PROSITE" id="PS50294">
    <property type="entry name" value="WD_REPEATS_REGION"/>
    <property type="match status" value="1"/>
</dbReference>
<dbReference type="OMA" id="RLCCAGA"/>
<accession>U6M5T9</accession>
<feature type="compositionally biased region" description="Low complexity" evidence="8">
    <location>
        <begin position="1117"/>
        <end position="1130"/>
    </location>
</feature>
<evidence type="ECO:0000256" key="8">
    <source>
        <dbReference type="SAM" id="MobiDB-lite"/>
    </source>
</evidence>
<dbReference type="PANTHER" id="PTHR14344:SF3">
    <property type="entry name" value="WD REPEAT-CONTAINING PROTEIN 6"/>
    <property type="match status" value="1"/>
</dbReference>
<dbReference type="InterPro" id="IPR036322">
    <property type="entry name" value="WD40_repeat_dom_sf"/>
</dbReference>
<evidence type="ECO:0000256" key="1">
    <source>
        <dbReference type="ARBA" id="ARBA00004496"/>
    </source>
</evidence>
<keyword evidence="5" id="KW-0677">Repeat</keyword>
<reference evidence="9" key="1">
    <citation type="submission" date="2013-10" db="EMBL/GenBank/DDBJ databases">
        <title>Genomic analysis of the causative agents of coccidiosis in chickens.</title>
        <authorList>
            <person name="Reid A.J."/>
            <person name="Blake D."/>
            <person name="Billington K."/>
            <person name="Browne H."/>
            <person name="Dunn M."/>
            <person name="Hung S."/>
            <person name="Kawahara F."/>
            <person name="Miranda-Saavedra D."/>
            <person name="Mourier T."/>
            <person name="Nagra H."/>
            <person name="Otto T.D."/>
            <person name="Rawlings N."/>
            <person name="Sanchez A."/>
            <person name="Sanders M."/>
            <person name="Subramaniam C."/>
            <person name="Tay Y."/>
            <person name="Dear P."/>
            <person name="Doerig C."/>
            <person name="Gruber A."/>
            <person name="Parkinson J."/>
            <person name="Shirley M."/>
            <person name="Wan K.L."/>
            <person name="Berriman M."/>
            <person name="Tomley F."/>
            <person name="Pain A."/>
        </authorList>
    </citation>
    <scope>NUCLEOTIDE SEQUENCE [LARGE SCALE GENOMIC DNA]</scope>
    <source>
        <strain evidence="9">Weybridge</strain>
    </source>
</reference>
<dbReference type="Gene3D" id="3.40.50.300">
    <property type="entry name" value="P-loop containing nucleotide triphosphate hydrolases"/>
    <property type="match status" value="1"/>
</dbReference>
<evidence type="ECO:0000256" key="6">
    <source>
        <dbReference type="ARBA" id="ARBA00038255"/>
    </source>
</evidence>
<name>U6M5T9_EIMMA</name>
<dbReference type="Pfam" id="PF00400">
    <property type="entry name" value="WD40"/>
    <property type="match status" value="2"/>
</dbReference>
<dbReference type="PRINTS" id="PR00449">
    <property type="entry name" value="RASTRNSFRMNG"/>
</dbReference>
<dbReference type="FunFam" id="3.40.50.300:FF:002078">
    <property type="entry name" value="Ras-related protein RabQ"/>
    <property type="match status" value="1"/>
</dbReference>
<dbReference type="InterPro" id="IPR015943">
    <property type="entry name" value="WD40/YVTN_repeat-like_dom_sf"/>
</dbReference>
<feature type="compositionally biased region" description="Low complexity" evidence="8">
    <location>
        <begin position="289"/>
        <end position="298"/>
    </location>
</feature>
<sequence length="2506" mass="263716">MSPYQYLFKYIIIGDTGVGKSCLLLQFTDKRFRTDHDLTIGVEFGARLIQIDGRQIKLQIWDTAGQESFRSITRSYYRGAAGALLVYDISRRDTFVHLSRWLEEVRQNSNPYMTIILVGNKSDLERREVTFQEVSDAAGTVAVVGAGGGQDFARQNNLIFLETSAKTAQNVEEAFILTARKIYENIQAGIYDLSSDAHGIKCGPVVTQRPTRLGKDSLAAVAAADFAAAAVVAAAVAACAGGVMGGGVALAAVDEVRQQQHLQHQQRLQQQHHMEQRQHLQRRSNDNRAGAAAPTGQQQQQLLLQLQALGHSAREASRRRVSIGFDNEPARHIRGPLQRGPQWVPRAGLPLKGPTSCFALMTFTGAPCGPPPGAPPGAPFRALVGLEPGSPPTVGAPVNLQTDIEWEVGAPGSPPVVALESASCSGSVKAVEISSCGSLLFVAVANTIRVYSLLQGVPAEKGPPEGPPVEEGCSPSPQGPPLAAVYFSPSEHVLGLTERRGLLTAYGTTCLTVYELRWQGPPGCPTKGQSEIRGGPVGALKYPLQDGERPQGHLALQQIFMKRDIRRVLTAEFLFLGHPSSQAEAAAVAAGVAAADVQPEATKRLGNCCLEAASTSAAPAAATRGCSLGAYLLVLFSDGLLRIFHATTGAVLLQLRCSKEYLQLQAAAATETLLPAPADVPDRCCCSSTSSCCCTCSSTSNSSSTCCKGRQQQLQLLLAGGTAFSEIFVWLLKIDAWELLRVRKETAEKPVAAAATCAAAAAATSLVLVQRLEGHRGGIFSLAFAEGGALLASASEDREVRLWLRKPNAAAAAAAATAAAAASTAAAEASAAGHPSPTAAAVAAAVRMLLPALSSMPAAIEGTAVGPPTGGPPTEGTLNSAVALHQGPHILISYKCVSVFRGHRSRIWAVSFLDLMPAFNLQQQQQQQQLLLQQQLLEQQLEHQQQQQQPALSSSTINLDSLLLHACCCSLLLLSGGEDSTVRVWSLKGPCLYTLEAHRGGGVRSLAASRFTFSAAFPFFVSGGEDGSSKIWPLEALQSLRGALVQHATSSTKHLLQMLQPLQAQHMQAAAAAAAKLTPAAAAAEDVDGPGPMKKTLSLQQELAQPQQQQLPSLTHDGLQQQQLQQQVQQKQKRRQQRQEQQKQKQKQETIQAKRTDQGDVNSTGLKSWMWSCRVVEAAEAATAAAATTTETEGEEKTATAAAFATKETEALDIADLEAPSGDAAQGTLAAAAATAATTATTATATAEEICKGACGWLGGSSKDFIREVFLCCCEETEGDTLIVSTNYGHVYLVAHLPAATAVEGSVTTATTAAAAAAATPFRWLLLCCVSSPITATGVADNCLCLGGADGCIRLCLLRPLRSLIGGLRRQQQQLQKPLYQHQGRWGLLQAADVAVVKAFGGVRVASGFLHSLGPLSAPSAAAVAAAAASSNMLLPLARSSNSSSSIWADVQQTTALPATAGLVVAGDHTGSVNFYSWRQQQQYAGSPVAASAAHAAADAALSTAAVSSSVAGSSLQLQMLANVCLPRYRKGPRAVVAGGSSSATNRIMSSIGMLSVCSKKESKASAVMSVVYLLGDEHGTLHAVLLQVTAAAEATPAETEAVNQQQQQHQQHQQSLQPCWNWASCRAVVQQPLKELFPRRRVCALSCCRGFTFCCGGDGRILILQVSLSRSNNNGSSSTSGLWVHQEVIIQQLHAVRVSQISNFVCLLPQGPLVGAGGPWQGDSGAALLQHLMQQQQQQDDGFVLLQQHVAVGVRGSELFAFSFTQGAPLLQLPCGDSKRSFAAATRQGETVSFAFSRGHCVCLYTSNKSSTSSSWNDARLQQQDDEEMLLLPQQQLQRRCISFNPNYPGDDIHAVSFLSPSVICAAAEDNTLSLILWQHSPAATAAAAATGNHKLTDSLRVLSITTRHRAAVRALALLQQWTPQQQQRQQQQQQKQKQLYSLPRLLASAGAAQTLNLFQLSPAAPAAYEMTTATATAAASAGSAAAGAAAPDTSTASVADPATVTLVHLQQLCLEDRTAKGPSANARFNTACGFVCTSYQQQQQQQQVQAYDAYVLVGVSTARLLLIRFRISTGFVEAGAGAVTTSPAAAVAAMAYGDSETFRAEGRPTIISSLKLPAVPFCCQLIRVPSGSPSTVATATEAAEAAVVPEKAAVGGRDKGLIVMGLTDGSVAFAELQLQQQQQQQREGNPAVLPVGALSTHQRAITSVCVKLLQQQSTATAAAATDASEVEALRLLVCTAGDDDAIAVQVLSLISTVAPPPAATAAATASTAAAAAPGGSSSRWRMQFVSRVLHPNAHSSSVRSLSLCWPILFSVGWDRWLQAWKICRSSSNSNNTNNNNNNNNNNRGSSSCLSSTGRACMLCKASSSGGLIGCCCRPPLCCLDTPGTAIAADSLTAAQQDALRLDEQLAVLWRRCGPPVQQQQQEEHRGGQAETETFMLQRLAAAKTGVAEAASLAAVPLLSGVGPQGPQGFTVRLCCAGASGGIEVFELHTTATPKAIQTKK</sequence>
<comment type="similarity">
    <text evidence="6">Belongs to the WD repeat WDR6 family.</text>
</comment>
<dbReference type="SMART" id="SM00176">
    <property type="entry name" value="RAN"/>
    <property type="match status" value="1"/>
</dbReference>
<dbReference type="Proteomes" id="UP000030763">
    <property type="component" value="Unassembled WGS sequence"/>
</dbReference>
<dbReference type="SMART" id="SM00174">
    <property type="entry name" value="RHO"/>
    <property type="match status" value="1"/>
</dbReference>
<evidence type="ECO:0000256" key="3">
    <source>
        <dbReference type="ARBA" id="ARBA00022574"/>
    </source>
</evidence>
<comment type="subcellular location">
    <subcellularLocation>
        <location evidence="1">Cytoplasm</location>
    </subcellularLocation>
</comment>
<evidence type="ECO:0000313" key="9">
    <source>
        <dbReference type="EMBL" id="CDJ58443.1"/>
    </source>
</evidence>
<reference evidence="9" key="2">
    <citation type="submission" date="2013-10" db="EMBL/GenBank/DDBJ databases">
        <authorList>
            <person name="Aslett M."/>
        </authorList>
    </citation>
    <scope>NUCLEOTIDE SEQUENCE [LARGE SCALE GENOMIC DNA]</scope>
    <source>
        <strain evidence="9">Weybridge</strain>
    </source>
</reference>
<dbReference type="Gene3D" id="2.130.10.10">
    <property type="entry name" value="YVTN repeat-like/Quinoprotein amine dehydrogenase"/>
    <property type="match status" value="2"/>
</dbReference>
<dbReference type="InterPro" id="IPR051973">
    <property type="entry name" value="tRNA_Anticodon_Mtase-Reg"/>
</dbReference>
<dbReference type="CDD" id="cd01866">
    <property type="entry name" value="Rab2"/>
    <property type="match status" value="1"/>
</dbReference>
<dbReference type="SUPFAM" id="SSF50978">
    <property type="entry name" value="WD40 repeat-like"/>
    <property type="match status" value="2"/>
</dbReference>
<dbReference type="PANTHER" id="PTHR14344">
    <property type="entry name" value="WD REPEAT PROTEIN"/>
    <property type="match status" value="1"/>
</dbReference>
<keyword evidence="3 7" id="KW-0853">WD repeat</keyword>
<dbReference type="PROSITE" id="PS50082">
    <property type="entry name" value="WD_REPEATS_2"/>
    <property type="match status" value="2"/>
</dbReference>
<dbReference type="GO" id="GO:0003924">
    <property type="term" value="F:GTPase activity"/>
    <property type="evidence" value="ECO:0007669"/>
    <property type="project" value="InterPro"/>
</dbReference>
<dbReference type="SUPFAM" id="SSF52540">
    <property type="entry name" value="P-loop containing nucleoside triphosphate hydrolases"/>
    <property type="match status" value="1"/>
</dbReference>
<dbReference type="EMBL" id="HG719653">
    <property type="protein sequence ID" value="CDJ58443.1"/>
    <property type="molecule type" value="Genomic_DNA"/>
</dbReference>
<dbReference type="InterPro" id="IPR001680">
    <property type="entry name" value="WD40_rpt"/>
</dbReference>
<feature type="compositionally biased region" description="Basic and acidic residues" evidence="8">
    <location>
        <begin position="1137"/>
        <end position="1158"/>
    </location>
</feature>
<dbReference type="NCBIfam" id="TIGR00231">
    <property type="entry name" value="small_GTP"/>
    <property type="match status" value="1"/>
</dbReference>
<feature type="compositionally biased region" description="Basic and acidic residues" evidence="8">
    <location>
        <begin position="272"/>
        <end position="286"/>
    </location>
</feature>
<dbReference type="PROSITE" id="PS51420">
    <property type="entry name" value="RHO"/>
    <property type="match status" value="1"/>
</dbReference>
<proteinExistence type="inferred from homology"/>
<gene>
    <name evidence="9" type="ORF">EMWEY_00015780</name>
</gene>
<dbReference type="Pfam" id="PF00071">
    <property type="entry name" value="Ras"/>
    <property type="match status" value="1"/>
</dbReference>
<dbReference type="VEuPathDB" id="ToxoDB:EMWEY_00015780"/>
<organism evidence="9 10">
    <name type="scientific">Eimeria maxima</name>
    <name type="common">Coccidian parasite</name>
    <dbReference type="NCBI Taxonomy" id="5804"/>
    <lineage>
        <taxon>Eukaryota</taxon>
        <taxon>Sar</taxon>
        <taxon>Alveolata</taxon>
        <taxon>Apicomplexa</taxon>
        <taxon>Conoidasida</taxon>
        <taxon>Coccidia</taxon>
        <taxon>Eucoccidiorida</taxon>
        <taxon>Eimeriorina</taxon>
        <taxon>Eimeriidae</taxon>
        <taxon>Eimeria</taxon>
    </lineage>
</organism>
<dbReference type="RefSeq" id="XP_013335089.1">
    <property type="nucleotide sequence ID" value="XM_013479635.1"/>
</dbReference>
<dbReference type="InterPro" id="IPR005225">
    <property type="entry name" value="Small_GTP-bd"/>
</dbReference>
<protein>
    <submittedName>
        <fullName evidence="9">WD-repeat proein, putative</fullName>
    </submittedName>
</protein>
<keyword evidence="10" id="KW-1185">Reference proteome</keyword>
<dbReference type="SMART" id="SM00320">
    <property type="entry name" value="WD40"/>
    <property type="match status" value="8"/>
</dbReference>
<dbReference type="GO" id="GO:0005737">
    <property type="term" value="C:cytoplasm"/>
    <property type="evidence" value="ECO:0007669"/>
    <property type="project" value="UniProtKB-SubCell"/>
</dbReference>
<dbReference type="PROSITE" id="PS51419">
    <property type="entry name" value="RAB"/>
    <property type="match status" value="1"/>
</dbReference>
<keyword evidence="4" id="KW-0819">tRNA processing</keyword>
<feature type="region of interest" description="Disordered" evidence="8">
    <location>
        <begin position="1117"/>
        <end position="1163"/>
    </location>
</feature>